<gene>
    <name evidence="1" type="ORF">ABT404_18960</name>
</gene>
<keyword evidence="2" id="KW-1185">Reference proteome</keyword>
<sequence length="64" mass="6462">MTAATASSAPTIDVHAHILLPEVEETVAGHPGLAEARALDARRNGPAALAVNGPMVGARVPKLT</sequence>
<reference evidence="1 2" key="1">
    <citation type="submission" date="2024-06" db="EMBL/GenBank/DDBJ databases">
        <title>The Natural Products Discovery Center: Release of the First 8490 Sequenced Strains for Exploring Actinobacteria Biosynthetic Diversity.</title>
        <authorList>
            <person name="Kalkreuter E."/>
            <person name="Kautsar S.A."/>
            <person name="Yang D."/>
            <person name="Bader C.D."/>
            <person name="Teijaro C.N."/>
            <person name="Fluegel L."/>
            <person name="Davis C.M."/>
            <person name="Simpson J.R."/>
            <person name="Lauterbach L."/>
            <person name="Steele A.D."/>
            <person name="Gui C."/>
            <person name="Meng S."/>
            <person name="Li G."/>
            <person name="Viehrig K."/>
            <person name="Ye F."/>
            <person name="Su P."/>
            <person name="Kiefer A.F."/>
            <person name="Nichols A."/>
            <person name="Cepeda A.J."/>
            <person name="Yan W."/>
            <person name="Fan B."/>
            <person name="Jiang Y."/>
            <person name="Adhikari A."/>
            <person name="Zheng C.-J."/>
            <person name="Schuster L."/>
            <person name="Cowan T.M."/>
            <person name="Smanski M.J."/>
            <person name="Chevrette M.G."/>
            <person name="De Carvalho L.P.S."/>
            <person name="Shen B."/>
        </authorList>
    </citation>
    <scope>NUCLEOTIDE SEQUENCE [LARGE SCALE GENOMIC DNA]</scope>
    <source>
        <strain evidence="1 2">NPDC000234</strain>
    </source>
</reference>
<evidence type="ECO:0000313" key="2">
    <source>
        <dbReference type="Proteomes" id="UP001474181"/>
    </source>
</evidence>
<comment type="caution">
    <text evidence="1">The sequence shown here is derived from an EMBL/GenBank/DDBJ whole genome shotgun (WGS) entry which is preliminary data.</text>
</comment>
<dbReference type="EMBL" id="JBEPEK010000124">
    <property type="protein sequence ID" value="MER7181535.1"/>
    <property type="molecule type" value="Genomic_DNA"/>
</dbReference>
<feature type="non-terminal residue" evidence="1">
    <location>
        <position position="64"/>
    </location>
</feature>
<name>A0ABV1WXQ7_9ACTN</name>
<evidence type="ECO:0000313" key="1">
    <source>
        <dbReference type="EMBL" id="MER7181535.1"/>
    </source>
</evidence>
<accession>A0ABV1WXQ7</accession>
<protein>
    <submittedName>
        <fullName evidence="1">Amidohydrolase</fullName>
    </submittedName>
</protein>
<organism evidence="1 2">
    <name type="scientific">Streptomyces hyaluromycini</name>
    <dbReference type="NCBI Taxonomy" id="1377993"/>
    <lineage>
        <taxon>Bacteria</taxon>
        <taxon>Bacillati</taxon>
        <taxon>Actinomycetota</taxon>
        <taxon>Actinomycetes</taxon>
        <taxon>Kitasatosporales</taxon>
        <taxon>Streptomycetaceae</taxon>
        <taxon>Streptomyces</taxon>
    </lineage>
</organism>
<dbReference type="Proteomes" id="UP001474181">
    <property type="component" value="Unassembled WGS sequence"/>
</dbReference>
<proteinExistence type="predicted"/>